<dbReference type="EMBL" id="PP511876">
    <property type="protein sequence ID" value="XCD08465.1"/>
    <property type="molecule type" value="Genomic_DNA"/>
</dbReference>
<proteinExistence type="predicted"/>
<sequence>MKHIVDLSWGENGQVIATEKKSGDITTYHLKKDDKPHGSVVIWEYPVKDIPFGLYIAGCDPYDHDESFTNSLGSTFIFKRIQAGEAW</sequence>
<accession>A0AAU8B7Y5</accession>
<protein>
    <submittedName>
        <fullName evidence="1">Terminase</fullName>
    </submittedName>
</protein>
<evidence type="ECO:0000313" key="1">
    <source>
        <dbReference type="EMBL" id="XCD08465.1"/>
    </source>
</evidence>
<organism evidence="1">
    <name type="scientific">Dulem virus 42</name>
    <dbReference type="NCBI Taxonomy" id="3145760"/>
    <lineage>
        <taxon>Viruses</taxon>
        <taxon>Duplodnaviria</taxon>
        <taxon>Heunggongvirae</taxon>
        <taxon>Uroviricota</taxon>
        <taxon>Caudoviricetes</taxon>
    </lineage>
</organism>
<name>A0AAU8B7Y5_9CAUD</name>
<reference evidence="1" key="1">
    <citation type="submission" date="2024-03" db="EMBL/GenBank/DDBJ databases">
        <title>Diverse circular DNA viruses in blood, oral, and fecal samples of captive lemurs.</title>
        <authorList>
            <person name="Paietta E.N."/>
            <person name="Kraberger S."/>
            <person name="Lund M.C."/>
            <person name="Custer J.M."/>
            <person name="Vargas K.M."/>
            <person name="Ehmke E.E."/>
            <person name="Yoder A.D."/>
            <person name="Varsani A."/>
        </authorList>
    </citation>
    <scope>NUCLEOTIDE SEQUENCE</scope>
    <source>
        <strain evidence="1">Duke_30FF_63</strain>
    </source>
</reference>